<dbReference type="Pfam" id="PF03358">
    <property type="entry name" value="FMN_red"/>
    <property type="match status" value="1"/>
</dbReference>
<keyword evidence="1" id="KW-0285">Flavoprotein</keyword>
<gene>
    <name evidence="4" type="ORF">HYY20_04415</name>
</gene>
<evidence type="ECO:0000256" key="2">
    <source>
        <dbReference type="ARBA" id="ARBA00022643"/>
    </source>
</evidence>
<evidence type="ECO:0000313" key="5">
    <source>
        <dbReference type="Proteomes" id="UP000769766"/>
    </source>
</evidence>
<dbReference type="InterPro" id="IPR029039">
    <property type="entry name" value="Flavoprotein-like_sf"/>
</dbReference>
<reference evidence="4" key="1">
    <citation type="submission" date="2020-07" db="EMBL/GenBank/DDBJ databases">
        <title>Huge and variable diversity of episymbiotic CPR bacteria and DPANN archaea in groundwater ecosystems.</title>
        <authorList>
            <person name="He C.Y."/>
            <person name="Keren R."/>
            <person name="Whittaker M."/>
            <person name="Farag I.F."/>
            <person name="Doudna J."/>
            <person name="Cate J.H.D."/>
            <person name="Banfield J.F."/>
        </authorList>
    </citation>
    <scope>NUCLEOTIDE SEQUENCE</scope>
    <source>
        <strain evidence="4">NC_groundwater_672_Ag_B-0.1um_62_36</strain>
    </source>
</reference>
<organism evidence="4 5">
    <name type="scientific">Tectimicrobiota bacterium</name>
    <dbReference type="NCBI Taxonomy" id="2528274"/>
    <lineage>
        <taxon>Bacteria</taxon>
        <taxon>Pseudomonadati</taxon>
        <taxon>Nitrospinota/Tectimicrobiota group</taxon>
        <taxon>Candidatus Tectimicrobiota</taxon>
    </lineage>
</organism>
<evidence type="ECO:0000259" key="3">
    <source>
        <dbReference type="Pfam" id="PF03358"/>
    </source>
</evidence>
<evidence type="ECO:0000313" key="4">
    <source>
        <dbReference type="EMBL" id="MBI2876104.1"/>
    </source>
</evidence>
<comment type="caution">
    <text evidence="4">The sequence shown here is derived from an EMBL/GenBank/DDBJ whole genome shotgun (WGS) entry which is preliminary data.</text>
</comment>
<dbReference type="AlphaFoldDB" id="A0A932FY50"/>
<dbReference type="EMBL" id="JACPRF010000137">
    <property type="protein sequence ID" value="MBI2876104.1"/>
    <property type="molecule type" value="Genomic_DNA"/>
</dbReference>
<dbReference type="InterPro" id="IPR005025">
    <property type="entry name" value="FMN_Rdtase-like_dom"/>
</dbReference>
<name>A0A932FY50_UNCTE</name>
<dbReference type="InterPro" id="IPR051796">
    <property type="entry name" value="ISF_SsuE-like"/>
</dbReference>
<protein>
    <submittedName>
        <fullName evidence="4">Flavodoxin family protein</fullName>
    </submittedName>
</protein>
<dbReference type="PANTHER" id="PTHR43278">
    <property type="entry name" value="NAD(P)H-DEPENDENT FMN-CONTAINING OXIDOREDUCTASE YWQN-RELATED"/>
    <property type="match status" value="1"/>
</dbReference>
<dbReference type="SUPFAM" id="SSF52218">
    <property type="entry name" value="Flavoproteins"/>
    <property type="match status" value="1"/>
</dbReference>
<sequence length="237" mass="25421">MGVVATPIKEGNTRFIVEEALKAAQNEGPVETELVHLQDYRIEPCVGCDGCMRRIHKIQKEVGLEVVPVPIKTYNCGIRDDMEILHQKLVESDGLILGTPVYIASIPGQLKVFIDRCRTFVHDYRLRSKAAGSITVAFYRSAGQDTTLNLMNLSLLAVGYTVVSVGASTVSSKEGLGIPIKETRFAAGQDPLGMMMVRSVGSQVAQTAITLKAGKLALEAAGMGLQGRASFEIPGSG</sequence>
<dbReference type="Proteomes" id="UP000769766">
    <property type="component" value="Unassembled WGS sequence"/>
</dbReference>
<evidence type="ECO:0000256" key="1">
    <source>
        <dbReference type="ARBA" id="ARBA00022630"/>
    </source>
</evidence>
<keyword evidence="2" id="KW-0288">FMN</keyword>
<proteinExistence type="predicted"/>
<accession>A0A932FY50</accession>
<dbReference type="Gene3D" id="3.40.50.360">
    <property type="match status" value="1"/>
</dbReference>
<dbReference type="GO" id="GO:0016491">
    <property type="term" value="F:oxidoreductase activity"/>
    <property type="evidence" value="ECO:0007669"/>
    <property type="project" value="InterPro"/>
</dbReference>
<feature type="domain" description="NADPH-dependent FMN reductase-like" evidence="3">
    <location>
        <begin position="3"/>
        <end position="171"/>
    </location>
</feature>
<dbReference type="PANTHER" id="PTHR43278:SF1">
    <property type="entry name" value="IRON-SULFUR FLAVOPROTEIN MJ1083"/>
    <property type="match status" value="1"/>
</dbReference>